<dbReference type="STRING" id="1384054.N790_14565"/>
<dbReference type="PATRIC" id="fig|1384054.3.peg.724"/>
<evidence type="ECO:0000256" key="7">
    <source>
        <dbReference type="ARBA" id="ARBA00023136"/>
    </source>
</evidence>
<feature type="transmembrane region" description="Helical" evidence="8">
    <location>
        <begin position="40"/>
        <end position="61"/>
    </location>
</feature>
<dbReference type="Pfam" id="PF02508">
    <property type="entry name" value="Rnf-Nqr"/>
    <property type="match status" value="1"/>
</dbReference>
<evidence type="ECO:0000256" key="5">
    <source>
        <dbReference type="ARBA" id="ARBA00022967"/>
    </source>
</evidence>
<comment type="caution">
    <text evidence="9">The sequence shown here is derived from an EMBL/GenBank/DDBJ whole genome shotgun (WGS) entry which is preliminary data.</text>
</comment>
<proteinExistence type="predicted"/>
<keyword evidence="5" id="KW-1278">Translocase</keyword>
<keyword evidence="6 8" id="KW-1133">Transmembrane helix</keyword>
<gene>
    <name evidence="9" type="ORF">N790_14565</name>
</gene>
<comment type="subcellular location">
    <subcellularLocation>
        <location evidence="1">Endomembrane system</location>
        <topology evidence="1">Multi-pass membrane protein</topology>
    </subcellularLocation>
</comment>
<dbReference type="Proteomes" id="UP000029392">
    <property type="component" value="Unassembled WGS sequence"/>
</dbReference>
<dbReference type="AlphaFoldDB" id="A0A091BLD7"/>
<dbReference type="eggNOG" id="COG4660">
    <property type="taxonomic scope" value="Bacteria"/>
</dbReference>
<dbReference type="PANTHER" id="PTHR30586">
    <property type="entry name" value="ELECTRON TRANSPORT COMPLEX PROTEIN RNFE"/>
    <property type="match status" value="1"/>
</dbReference>
<evidence type="ECO:0000313" key="10">
    <source>
        <dbReference type="Proteomes" id="UP000029392"/>
    </source>
</evidence>
<evidence type="ECO:0000313" key="9">
    <source>
        <dbReference type="EMBL" id="KFN51619.1"/>
    </source>
</evidence>
<dbReference type="OrthoDB" id="9803631at2"/>
<dbReference type="InterPro" id="IPR003667">
    <property type="entry name" value="NqrDE/RnfAE"/>
</dbReference>
<keyword evidence="2" id="KW-0813">Transport</keyword>
<keyword evidence="7 8" id="KW-0472">Membrane</keyword>
<evidence type="ECO:0000256" key="1">
    <source>
        <dbReference type="ARBA" id="ARBA00004127"/>
    </source>
</evidence>
<dbReference type="RefSeq" id="WP_052385665.1">
    <property type="nucleotide sequence ID" value="NZ_AVCH01000057.1"/>
</dbReference>
<dbReference type="GO" id="GO:0012505">
    <property type="term" value="C:endomembrane system"/>
    <property type="evidence" value="ECO:0007669"/>
    <property type="project" value="UniProtKB-SubCell"/>
</dbReference>
<dbReference type="EMBL" id="AVCH01000057">
    <property type="protein sequence ID" value="KFN51619.1"/>
    <property type="molecule type" value="Genomic_DNA"/>
</dbReference>
<dbReference type="NCBIfam" id="NF009070">
    <property type="entry name" value="PRK12405.1"/>
    <property type="match status" value="1"/>
</dbReference>
<dbReference type="PIRSF" id="PIRSF006102">
    <property type="entry name" value="NQR_DE"/>
    <property type="match status" value="1"/>
</dbReference>
<evidence type="ECO:0000256" key="6">
    <source>
        <dbReference type="ARBA" id="ARBA00022989"/>
    </source>
</evidence>
<dbReference type="GO" id="GO:0005886">
    <property type="term" value="C:plasma membrane"/>
    <property type="evidence" value="ECO:0007669"/>
    <property type="project" value="TreeGrafter"/>
</dbReference>
<evidence type="ECO:0000256" key="3">
    <source>
        <dbReference type="ARBA" id="ARBA00022519"/>
    </source>
</evidence>
<feature type="transmembrane region" description="Helical" evidence="8">
    <location>
        <begin position="73"/>
        <end position="93"/>
    </location>
</feature>
<keyword evidence="10" id="KW-1185">Reference proteome</keyword>
<feature type="transmembrane region" description="Helical" evidence="8">
    <location>
        <begin position="12"/>
        <end position="34"/>
    </location>
</feature>
<evidence type="ECO:0000256" key="4">
    <source>
        <dbReference type="ARBA" id="ARBA00022692"/>
    </source>
</evidence>
<evidence type="ECO:0000256" key="2">
    <source>
        <dbReference type="ARBA" id="ARBA00022448"/>
    </source>
</evidence>
<organism evidence="9 10">
    <name type="scientific">Arenimonas malthae CC-JY-1</name>
    <dbReference type="NCBI Taxonomy" id="1384054"/>
    <lineage>
        <taxon>Bacteria</taxon>
        <taxon>Pseudomonadati</taxon>
        <taxon>Pseudomonadota</taxon>
        <taxon>Gammaproteobacteria</taxon>
        <taxon>Lysobacterales</taxon>
        <taxon>Lysobacteraceae</taxon>
        <taxon>Arenimonas</taxon>
    </lineage>
</organism>
<protein>
    <recommendedName>
        <fullName evidence="11">Ion-translocating oxidoreductase complex subunit E</fullName>
    </recommendedName>
</protein>
<feature type="transmembrane region" description="Helical" evidence="8">
    <location>
        <begin position="129"/>
        <end position="150"/>
    </location>
</feature>
<keyword evidence="3" id="KW-0997">Cell inner membrane</keyword>
<feature type="transmembrane region" description="Helical" evidence="8">
    <location>
        <begin position="182"/>
        <end position="201"/>
    </location>
</feature>
<evidence type="ECO:0008006" key="11">
    <source>
        <dbReference type="Google" id="ProtNLM"/>
    </source>
</evidence>
<keyword evidence="3" id="KW-1003">Cell membrane</keyword>
<accession>A0A091BLD7</accession>
<name>A0A091BLD7_9GAMM</name>
<sequence>MTAPTPRAILEYGLSSGNVGLVQLLGLCPLLAVSNNAVNALGLGLATVLALTATNTAVAGIRRLTRRDVRIPAFILVIAAVVTSIELAMRAWLPALHAVLGLFIPLIVTNCALMGRAEAFASRHDPARAALDGFATGLGFLWVLLALGAVRELAGEGSLFAGAGHLLGLPGLELVAAGYPGFVPAVLPIGAFLALAGLVALRQGWRLRRAGAGA</sequence>
<dbReference type="PANTHER" id="PTHR30586:SF0">
    <property type="entry name" value="ION-TRANSLOCATING OXIDOREDUCTASE COMPLEX SUBUNIT E"/>
    <property type="match status" value="1"/>
</dbReference>
<reference evidence="9 10" key="1">
    <citation type="submission" date="2013-09" db="EMBL/GenBank/DDBJ databases">
        <title>Genome sequencing of Arenimonas malthae.</title>
        <authorList>
            <person name="Chen F."/>
            <person name="Wang G."/>
        </authorList>
    </citation>
    <scope>NUCLEOTIDE SEQUENCE [LARGE SCALE GENOMIC DNA]</scope>
    <source>
        <strain evidence="9 10">CC-JY-1</strain>
    </source>
</reference>
<feature type="transmembrane region" description="Helical" evidence="8">
    <location>
        <begin position="99"/>
        <end position="117"/>
    </location>
</feature>
<evidence type="ECO:0000256" key="8">
    <source>
        <dbReference type="SAM" id="Phobius"/>
    </source>
</evidence>
<keyword evidence="4 8" id="KW-0812">Transmembrane</keyword>